<dbReference type="PATRIC" id="fig|1273125.3.peg.333"/>
<evidence type="ECO:0000259" key="1">
    <source>
        <dbReference type="Pfam" id="PF26056"/>
    </source>
</evidence>
<gene>
    <name evidence="2" type="ORF">Rrhod_0338</name>
</gene>
<dbReference type="AlphaFoldDB" id="R7WSH0"/>
<dbReference type="InterPro" id="IPR058330">
    <property type="entry name" value="DUF8017"/>
</dbReference>
<sequence length="120" mass="12797">MGMTGAAGRNGIDLDTAARQEVEEAERIFSDRTGKLPTVEYSDAHEFDIDGRPAVHYTAHVTDISPDTEYDPGSARFDVVATPGFATAEVMVLIIELHQNVPGAQGAEVVEGVIASIRPS</sequence>
<reference evidence="2 3" key="1">
    <citation type="journal article" date="2013" name="Genome Announc.">
        <title>Draft Genome Sequence of Rhodococcus rhodnii Strain LMG5362, a Symbiont of Rhodnius prolixus (Hemiptera, Reduviidae, Triatominae), the Principle Vector of Trypanosoma cruzi.</title>
        <authorList>
            <person name="Pachebat J.A."/>
            <person name="van Keulen G."/>
            <person name="Whitten M.M."/>
            <person name="Girdwood S."/>
            <person name="Del Sol R."/>
            <person name="Dyson P.J."/>
            <person name="Facey P.D."/>
        </authorList>
    </citation>
    <scope>NUCLEOTIDE SEQUENCE [LARGE SCALE GENOMIC DNA]</scope>
    <source>
        <strain evidence="2 3">LMG 5362</strain>
    </source>
</reference>
<name>R7WSH0_9NOCA</name>
<organism evidence="2 3">
    <name type="scientific">Rhodococcus rhodnii LMG 5362</name>
    <dbReference type="NCBI Taxonomy" id="1273125"/>
    <lineage>
        <taxon>Bacteria</taxon>
        <taxon>Bacillati</taxon>
        <taxon>Actinomycetota</taxon>
        <taxon>Actinomycetes</taxon>
        <taxon>Mycobacteriales</taxon>
        <taxon>Nocardiaceae</taxon>
        <taxon>Rhodococcus</taxon>
    </lineage>
</organism>
<protein>
    <recommendedName>
        <fullName evidence="1">DUF8017 domain-containing protein</fullName>
    </recommendedName>
</protein>
<dbReference type="EMBL" id="APMY01000009">
    <property type="protein sequence ID" value="EOM78253.1"/>
    <property type="molecule type" value="Genomic_DNA"/>
</dbReference>
<dbReference type="Proteomes" id="UP000013525">
    <property type="component" value="Unassembled WGS sequence"/>
</dbReference>
<accession>R7WSH0</accession>
<evidence type="ECO:0000313" key="2">
    <source>
        <dbReference type="EMBL" id="EOM78253.1"/>
    </source>
</evidence>
<keyword evidence="3" id="KW-1185">Reference proteome</keyword>
<evidence type="ECO:0000313" key="3">
    <source>
        <dbReference type="Proteomes" id="UP000013525"/>
    </source>
</evidence>
<dbReference type="Pfam" id="PF26056">
    <property type="entry name" value="DUF8017"/>
    <property type="match status" value="1"/>
</dbReference>
<proteinExistence type="predicted"/>
<feature type="domain" description="DUF8017" evidence="1">
    <location>
        <begin position="2"/>
        <end position="119"/>
    </location>
</feature>
<comment type="caution">
    <text evidence="2">The sequence shown here is derived from an EMBL/GenBank/DDBJ whole genome shotgun (WGS) entry which is preliminary data.</text>
</comment>